<sequence>MNGIKLREKEKMIIALQGGDTAAVDAIKAKE</sequence>
<protein>
    <submittedName>
        <fullName evidence="1">Uncharacterized protein</fullName>
    </submittedName>
</protein>
<feature type="non-terminal residue" evidence="1">
    <location>
        <position position="1"/>
    </location>
</feature>
<evidence type="ECO:0000313" key="2">
    <source>
        <dbReference type="Proteomes" id="UP000265618"/>
    </source>
</evidence>
<keyword evidence="2" id="KW-1185">Reference proteome</keyword>
<dbReference type="AlphaFoldDB" id="A0A9K3DAL2"/>
<proteinExistence type="predicted"/>
<organism evidence="1 2">
    <name type="scientific">Kipferlia bialata</name>
    <dbReference type="NCBI Taxonomy" id="797122"/>
    <lineage>
        <taxon>Eukaryota</taxon>
        <taxon>Metamonada</taxon>
        <taxon>Carpediemonas-like organisms</taxon>
        <taxon>Kipferlia</taxon>
    </lineage>
</organism>
<name>A0A9K3DAL2_9EUKA</name>
<reference evidence="1 2" key="1">
    <citation type="journal article" date="2018" name="PLoS ONE">
        <title>The draft genome of Kipferlia bialata reveals reductive genome evolution in fornicate parasites.</title>
        <authorList>
            <person name="Tanifuji G."/>
            <person name="Takabayashi S."/>
            <person name="Kume K."/>
            <person name="Takagi M."/>
            <person name="Nakayama T."/>
            <person name="Kamikawa R."/>
            <person name="Inagaki Y."/>
            <person name="Hashimoto T."/>
        </authorList>
    </citation>
    <scope>NUCLEOTIDE SEQUENCE [LARGE SCALE GENOMIC DNA]</scope>
    <source>
        <strain evidence="1">NY0173</strain>
    </source>
</reference>
<dbReference type="Proteomes" id="UP000265618">
    <property type="component" value="Unassembled WGS sequence"/>
</dbReference>
<dbReference type="EMBL" id="BDIP01008697">
    <property type="protein sequence ID" value="GIQ91966.1"/>
    <property type="molecule type" value="Genomic_DNA"/>
</dbReference>
<accession>A0A9K3DAL2</accession>
<comment type="caution">
    <text evidence="1">The sequence shown here is derived from an EMBL/GenBank/DDBJ whole genome shotgun (WGS) entry which is preliminary data.</text>
</comment>
<evidence type="ECO:0000313" key="1">
    <source>
        <dbReference type="EMBL" id="GIQ91966.1"/>
    </source>
</evidence>
<gene>
    <name evidence="1" type="ORF">KIPB_015472</name>
</gene>